<dbReference type="AlphaFoldDB" id="A0A9N9JKK1"/>
<proteinExistence type="predicted"/>
<feature type="non-terminal residue" evidence="1">
    <location>
        <position position="1"/>
    </location>
</feature>
<comment type="caution">
    <text evidence="1">The sequence shown here is derived from an EMBL/GenBank/DDBJ whole genome shotgun (WGS) entry which is preliminary data.</text>
</comment>
<evidence type="ECO:0000313" key="1">
    <source>
        <dbReference type="EMBL" id="CAG8783278.1"/>
    </source>
</evidence>
<keyword evidence="2" id="KW-1185">Reference proteome</keyword>
<name>A0A9N9JKK1_9GLOM</name>
<dbReference type="Proteomes" id="UP000789342">
    <property type="component" value="Unassembled WGS sequence"/>
</dbReference>
<protein>
    <submittedName>
        <fullName evidence="1">8574_t:CDS:1</fullName>
    </submittedName>
</protein>
<accession>A0A9N9JKK1</accession>
<reference evidence="1" key="1">
    <citation type="submission" date="2021-06" db="EMBL/GenBank/DDBJ databases">
        <authorList>
            <person name="Kallberg Y."/>
            <person name="Tangrot J."/>
            <person name="Rosling A."/>
        </authorList>
    </citation>
    <scope>NUCLEOTIDE SEQUENCE</scope>
    <source>
        <strain evidence="1">CL551</strain>
    </source>
</reference>
<gene>
    <name evidence="1" type="ORF">AMORRO_LOCUS17504</name>
</gene>
<evidence type="ECO:0000313" key="2">
    <source>
        <dbReference type="Proteomes" id="UP000789342"/>
    </source>
</evidence>
<dbReference type="EMBL" id="CAJVPV010054493">
    <property type="protein sequence ID" value="CAG8783278.1"/>
    <property type="molecule type" value="Genomic_DNA"/>
</dbReference>
<sequence length="58" mass="6595">QTSGIISNRSTMYSGDGVLCDVLKLRYHRFYKVSGDKENITIPKQSDGEIFDISLERL</sequence>
<organism evidence="1 2">
    <name type="scientific">Acaulospora morrowiae</name>
    <dbReference type="NCBI Taxonomy" id="94023"/>
    <lineage>
        <taxon>Eukaryota</taxon>
        <taxon>Fungi</taxon>
        <taxon>Fungi incertae sedis</taxon>
        <taxon>Mucoromycota</taxon>
        <taxon>Glomeromycotina</taxon>
        <taxon>Glomeromycetes</taxon>
        <taxon>Diversisporales</taxon>
        <taxon>Acaulosporaceae</taxon>
        <taxon>Acaulospora</taxon>
    </lineage>
</organism>